<keyword evidence="2" id="KW-1185">Reference proteome</keyword>
<gene>
    <name evidence="1" type="ORF">SS1G_08305</name>
</gene>
<evidence type="ECO:0000313" key="2">
    <source>
        <dbReference type="Proteomes" id="UP000001312"/>
    </source>
</evidence>
<dbReference type="HOGENOM" id="CLU_2086237_0_0_1"/>
<protein>
    <submittedName>
        <fullName evidence="1">Uncharacterized protein</fullName>
    </submittedName>
</protein>
<name>A7ESK0_SCLS1</name>
<dbReference type="EMBL" id="CH476631">
    <property type="protein sequence ID" value="EDN92442.1"/>
    <property type="molecule type" value="Genomic_DNA"/>
</dbReference>
<dbReference type="RefSeq" id="XP_001590565.1">
    <property type="nucleotide sequence ID" value="XM_001590515.1"/>
</dbReference>
<evidence type="ECO:0000313" key="1">
    <source>
        <dbReference type="EMBL" id="EDN92442.1"/>
    </source>
</evidence>
<organism evidence="1 2">
    <name type="scientific">Sclerotinia sclerotiorum (strain ATCC 18683 / 1980 / Ss-1)</name>
    <name type="common">White mold</name>
    <name type="synonym">Whetzelinia sclerotiorum</name>
    <dbReference type="NCBI Taxonomy" id="665079"/>
    <lineage>
        <taxon>Eukaryota</taxon>
        <taxon>Fungi</taxon>
        <taxon>Dikarya</taxon>
        <taxon>Ascomycota</taxon>
        <taxon>Pezizomycotina</taxon>
        <taxon>Leotiomycetes</taxon>
        <taxon>Helotiales</taxon>
        <taxon>Sclerotiniaceae</taxon>
        <taxon>Sclerotinia</taxon>
    </lineage>
</organism>
<proteinExistence type="predicted"/>
<dbReference type="AlphaFoldDB" id="A7ESK0"/>
<sequence>MTGSWKRKTGEILKTREVINKVFEAFLVFYCTKEGVINKVFGAFGGVCGQEDGSSVYGVYSACGEDGEEDGSSVCGIRGIVVKRMEIQIVVFVTEMKEMYDGISADGDDNLSRMAES</sequence>
<dbReference type="InParanoid" id="A7ESK0"/>
<dbReference type="KEGG" id="ssl:SS1G_08305"/>
<dbReference type="GeneID" id="5486951"/>
<accession>A7ESK0</accession>
<reference evidence="2" key="1">
    <citation type="journal article" date="2011" name="PLoS Genet.">
        <title>Genomic analysis of the necrotrophic fungal pathogens Sclerotinia sclerotiorum and Botrytis cinerea.</title>
        <authorList>
            <person name="Amselem J."/>
            <person name="Cuomo C.A."/>
            <person name="van Kan J.A."/>
            <person name="Viaud M."/>
            <person name="Benito E.P."/>
            <person name="Couloux A."/>
            <person name="Coutinho P.M."/>
            <person name="de Vries R.P."/>
            <person name="Dyer P.S."/>
            <person name="Fillinger S."/>
            <person name="Fournier E."/>
            <person name="Gout L."/>
            <person name="Hahn M."/>
            <person name="Kohn L."/>
            <person name="Lapalu N."/>
            <person name="Plummer K.M."/>
            <person name="Pradier J.M."/>
            <person name="Quevillon E."/>
            <person name="Sharon A."/>
            <person name="Simon A."/>
            <person name="ten Have A."/>
            <person name="Tudzynski B."/>
            <person name="Tudzynski P."/>
            <person name="Wincker P."/>
            <person name="Andrew M."/>
            <person name="Anthouard V."/>
            <person name="Beever R.E."/>
            <person name="Beffa R."/>
            <person name="Benoit I."/>
            <person name="Bouzid O."/>
            <person name="Brault B."/>
            <person name="Chen Z."/>
            <person name="Choquer M."/>
            <person name="Collemare J."/>
            <person name="Cotton P."/>
            <person name="Danchin E.G."/>
            <person name="Da Silva C."/>
            <person name="Gautier A."/>
            <person name="Giraud C."/>
            <person name="Giraud T."/>
            <person name="Gonzalez C."/>
            <person name="Grossetete S."/>
            <person name="Guldener U."/>
            <person name="Henrissat B."/>
            <person name="Howlett B.J."/>
            <person name="Kodira C."/>
            <person name="Kretschmer M."/>
            <person name="Lappartient A."/>
            <person name="Leroch M."/>
            <person name="Levis C."/>
            <person name="Mauceli E."/>
            <person name="Neuveglise C."/>
            <person name="Oeser B."/>
            <person name="Pearson M."/>
            <person name="Poulain J."/>
            <person name="Poussereau N."/>
            <person name="Quesneville H."/>
            <person name="Rascle C."/>
            <person name="Schumacher J."/>
            <person name="Segurens B."/>
            <person name="Sexton A."/>
            <person name="Silva E."/>
            <person name="Sirven C."/>
            <person name="Soanes D.M."/>
            <person name="Talbot N.J."/>
            <person name="Templeton M."/>
            <person name="Yandava C."/>
            <person name="Yarden O."/>
            <person name="Zeng Q."/>
            <person name="Rollins J.A."/>
            <person name="Lebrun M.H."/>
            <person name="Dickman M."/>
        </authorList>
    </citation>
    <scope>NUCLEOTIDE SEQUENCE [LARGE SCALE GENOMIC DNA]</scope>
    <source>
        <strain evidence="2">ATCC 18683 / 1980 / Ss-1</strain>
    </source>
</reference>
<dbReference type="Proteomes" id="UP000001312">
    <property type="component" value="Unassembled WGS sequence"/>
</dbReference>